<dbReference type="InterPro" id="IPR017871">
    <property type="entry name" value="ABC_transporter-like_CS"/>
</dbReference>
<evidence type="ECO:0000259" key="12">
    <source>
        <dbReference type="PROSITE" id="PS50929"/>
    </source>
</evidence>
<dbReference type="InterPro" id="IPR039421">
    <property type="entry name" value="Type_1_exporter"/>
</dbReference>
<feature type="domain" description="ABC transporter" evidence="11">
    <location>
        <begin position="394"/>
        <end position="633"/>
    </location>
</feature>
<feature type="transmembrane region" description="Helical" evidence="10">
    <location>
        <begin position="289"/>
        <end position="316"/>
    </location>
</feature>
<dbReference type="AlphaFoldDB" id="A0A818FSB8"/>
<evidence type="ECO:0000256" key="2">
    <source>
        <dbReference type="ARBA" id="ARBA00007577"/>
    </source>
</evidence>
<dbReference type="InterPro" id="IPR027417">
    <property type="entry name" value="P-loop_NTPase"/>
</dbReference>
<evidence type="ECO:0000256" key="5">
    <source>
        <dbReference type="ARBA" id="ARBA00022737"/>
    </source>
</evidence>
<name>A0A818FSB8_9BILA</name>
<dbReference type="InterPro" id="IPR036640">
    <property type="entry name" value="ABC1_TM_sf"/>
</dbReference>
<accession>A0A818FSB8</accession>
<dbReference type="FunFam" id="3.40.50.300:FF:000205">
    <property type="entry name" value="ABC transporter B family member 4"/>
    <property type="match status" value="1"/>
</dbReference>
<dbReference type="InterPro" id="IPR003593">
    <property type="entry name" value="AAA+_ATPase"/>
</dbReference>
<dbReference type="PROSITE" id="PS00211">
    <property type="entry name" value="ABC_TRANSPORTER_1"/>
    <property type="match status" value="2"/>
</dbReference>
<dbReference type="FunFam" id="3.40.50.300:FF:000251">
    <property type="entry name" value="ABC transporter B family member 19"/>
    <property type="match status" value="1"/>
</dbReference>
<evidence type="ECO:0000256" key="4">
    <source>
        <dbReference type="ARBA" id="ARBA00022692"/>
    </source>
</evidence>
<evidence type="ECO:0000259" key="11">
    <source>
        <dbReference type="PROSITE" id="PS50893"/>
    </source>
</evidence>
<evidence type="ECO:0000256" key="8">
    <source>
        <dbReference type="ARBA" id="ARBA00022989"/>
    </source>
</evidence>
<comment type="similarity">
    <text evidence="2">Belongs to the ABC transporter superfamily. ABCB family. Multidrug resistance exporter (TC 3.A.1.201) subfamily.</text>
</comment>
<dbReference type="SMART" id="SM00382">
    <property type="entry name" value="AAA"/>
    <property type="match status" value="2"/>
</dbReference>
<evidence type="ECO:0000256" key="9">
    <source>
        <dbReference type="ARBA" id="ARBA00023136"/>
    </source>
</evidence>
<evidence type="ECO:0000256" key="7">
    <source>
        <dbReference type="ARBA" id="ARBA00022840"/>
    </source>
</evidence>
<dbReference type="GO" id="GO:0005524">
    <property type="term" value="F:ATP binding"/>
    <property type="evidence" value="ECO:0007669"/>
    <property type="project" value="UniProtKB-KW"/>
</dbReference>
<comment type="caution">
    <text evidence="13">The sequence shown here is derived from an EMBL/GenBank/DDBJ whole genome shotgun (WGS) entry which is preliminary data.</text>
</comment>
<dbReference type="InterPro" id="IPR011527">
    <property type="entry name" value="ABC1_TM_dom"/>
</dbReference>
<reference evidence="13" key="1">
    <citation type="submission" date="2021-02" db="EMBL/GenBank/DDBJ databases">
        <authorList>
            <person name="Nowell W R."/>
        </authorList>
    </citation>
    <scope>NUCLEOTIDE SEQUENCE</scope>
</reference>
<dbReference type="GO" id="GO:0016887">
    <property type="term" value="F:ATP hydrolysis activity"/>
    <property type="evidence" value="ECO:0007669"/>
    <property type="project" value="InterPro"/>
</dbReference>
<comment type="subcellular location">
    <subcellularLocation>
        <location evidence="1">Membrane</location>
        <topology evidence="1">Multi-pass membrane protein</topology>
    </subcellularLocation>
</comment>
<dbReference type="GO" id="GO:0090374">
    <property type="term" value="P:oligopeptide export from mitochondrion"/>
    <property type="evidence" value="ECO:0007669"/>
    <property type="project" value="TreeGrafter"/>
</dbReference>
<feature type="non-terminal residue" evidence="13">
    <location>
        <position position="1"/>
    </location>
</feature>
<evidence type="ECO:0000313" key="13">
    <source>
        <dbReference type="EMBL" id="CAF3477883.1"/>
    </source>
</evidence>
<dbReference type="GO" id="GO:0015421">
    <property type="term" value="F:ABC-type oligopeptide transporter activity"/>
    <property type="evidence" value="ECO:0007669"/>
    <property type="project" value="TreeGrafter"/>
</dbReference>
<dbReference type="Pfam" id="PF00005">
    <property type="entry name" value="ABC_tran"/>
    <property type="match status" value="2"/>
</dbReference>
<keyword evidence="3" id="KW-0813">Transport</keyword>
<dbReference type="PROSITE" id="PS50893">
    <property type="entry name" value="ABC_TRANSPORTER_2"/>
    <property type="match status" value="2"/>
</dbReference>
<dbReference type="PANTHER" id="PTHR43394">
    <property type="entry name" value="ATP-DEPENDENT PERMEASE MDL1, MITOCHONDRIAL"/>
    <property type="match status" value="1"/>
</dbReference>
<keyword evidence="6" id="KW-0547">Nucleotide-binding</keyword>
<evidence type="ECO:0000256" key="1">
    <source>
        <dbReference type="ARBA" id="ARBA00004141"/>
    </source>
</evidence>
<evidence type="ECO:0000256" key="3">
    <source>
        <dbReference type="ARBA" id="ARBA00022448"/>
    </source>
</evidence>
<evidence type="ECO:0000256" key="10">
    <source>
        <dbReference type="SAM" id="Phobius"/>
    </source>
</evidence>
<gene>
    <name evidence="13" type="ORF">OTI717_LOCUS336</name>
</gene>
<dbReference type="Gene3D" id="1.20.1560.10">
    <property type="entry name" value="ABC transporter type 1, transmembrane domain"/>
    <property type="match status" value="3"/>
</dbReference>
<dbReference type="CDD" id="cd03249">
    <property type="entry name" value="ABC_MTABC3_MDL1_MDL2"/>
    <property type="match status" value="2"/>
</dbReference>
<proteinExistence type="inferred from homology"/>
<evidence type="ECO:0000256" key="6">
    <source>
        <dbReference type="ARBA" id="ARBA00022741"/>
    </source>
</evidence>
<dbReference type="Gene3D" id="3.40.50.300">
    <property type="entry name" value="P-loop containing nucleotide triphosphate hydrolases"/>
    <property type="match status" value="2"/>
</dbReference>
<keyword evidence="8 10" id="KW-1133">Transmembrane helix</keyword>
<protein>
    <submittedName>
        <fullName evidence="13">Uncharacterized protein</fullName>
    </submittedName>
</protein>
<keyword evidence="4 10" id="KW-0812">Transmembrane</keyword>
<evidence type="ECO:0000313" key="14">
    <source>
        <dbReference type="Proteomes" id="UP000663823"/>
    </source>
</evidence>
<keyword evidence="7" id="KW-0067">ATP-binding</keyword>
<sequence>GNDSNVNEIDVWKEDTEPIYDINGDIEFNNVNFTYRSREDTPALHNLSIIAHAGQTTALVGSSGSGKSTCISLFLRYYEPSSGQIMINGRPITDYCVKQLRQNIGIVSQEPILFSMSIYENIRLGKVDATQAEIEQAAQEANAHNFIMQLPNKYETFVGERGIQLSGGEKQRIALARALVKQPTFLLLDEATSALDNISEKIVQEALDRTCKGRTTIVIAHRLTTIQNAHQIYVLDNGTVIEQGTHEILIAKEGACVLSGATQPMFAFLLAKVVDAFKYCSSSERNRQVMIISSLFLLTGALLLIFRFIQYTAFVISGSKLAQRIRSKAFACLLRQEVAYFDRPENNSNTICTRLSSDATAVQEMTFFDLFDRIPSIDNTSTEGQELVDFHGEITFDQVKFIYPTRSTSIILNAFQLNIKPTQCVALVGASGCGKSTIIQLLERFYDVTSGQILLDGIDIRKLNLNSVRSHFGLVSQEPILFDLTIAENIAYALENISMEDIINAARRANIHQFIEQLPQGYETKVGLKGSFLSGGEKQRIAIARILLRRPKVLLLDEATSAMDSYNEQIVQGALEQAQTEDSSRTSLIVAHRLSTIRSCDLICVLDRGHIVESGTHEELIQRHGAYYDMLVQNNLQ</sequence>
<organism evidence="13 14">
    <name type="scientific">Rotaria sordida</name>
    <dbReference type="NCBI Taxonomy" id="392033"/>
    <lineage>
        <taxon>Eukaryota</taxon>
        <taxon>Metazoa</taxon>
        <taxon>Spiralia</taxon>
        <taxon>Gnathifera</taxon>
        <taxon>Rotifera</taxon>
        <taxon>Eurotatoria</taxon>
        <taxon>Bdelloidea</taxon>
        <taxon>Philodinida</taxon>
        <taxon>Philodinidae</taxon>
        <taxon>Rotaria</taxon>
    </lineage>
</organism>
<feature type="domain" description="ABC transmembrane type-1" evidence="12">
    <location>
        <begin position="255"/>
        <end position="377"/>
    </location>
</feature>
<dbReference type="PANTHER" id="PTHR43394:SF11">
    <property type="entry name" value="ATP-BINDING CASSETTE TRANSPORTER"/>
    <property type="match status" value="1"/>
</dbReference>
<dbReference type="SUPFAM" id="SSF90123">
    <property type="entry name" value="ABC transporter transmembrane region"/>
    <property type="match status" value="1"/>
</dbReference>
<dbReference type="Proteomes" id="UP000663823">
    <property type="component" value="Unassembled WGS sequence"/>
</dbReference>
<dbReference type="Pfam" id="PF00664">
    <property type="entry name" value="ABC_membrane"/>
    <property type="match status" value="1"/>
</dbReference>
<dbReference type="PROSITE" id="PS50929">
    <property type="entry name" value="ABC_TM1F"/>
    <property type="match status" value="1"/>
</dbReference>
<dbReference type="EMBL" id="CAJOAX010000012">
    <property type="protein sequence ID" value="CAF3477883.1"/>
    <property type="molecule type" value="Genomic_DNA"/>
</dbReference>
<dbReference type="GO" id="GO:0005743">
    <property type="term" value="C:mitochondrial inner membrane"/>
    <property type="evidence" value="ECO:0007669"/>
    <property type="project" value="TreeGrafter"/>
</dbReference>
<feature type="domain" description="ABC transporter" evidence="11">
    <location>
        <begin position="26"/>
        <end position="262"/>
    </location>
</feature>
<dbReference type="SUPFAM" id="SSF52540">
    <property type="entry name" value="P-loop containing nucleoside triphosphate hydrolases"/>
    <property type="match status" value="2"/>
</dbReference>
<keyword evidence="9 10" id="KW-0472">Membrane</keyword>
<dbReference type="InterPro" id="IPR003439">
    <property type="entry name" value="ABC_transporter-like_ATP-bd"/>
</dbReference>
<keyword evidence="5" id="KW-0677">Repeat</keyword>